<keyword evidence="2" id="KW-1185">Reference proteome</keyword>
<comment type="caution">
    <text evidence="1">The sequence shown here is derived from an EMBL/GenBank/DDBJ whole genome shotgun (WGS) entry which is preliminary data.</text>
</comment>
<dbReference type="AlphaFoldDB" id="A0AAV3Y836"/>
<protein>
    <submittedName>
        <fullName evidence="1">Uncharacterized protein</fullName>
    </submittedName>
</protein>
<dbReference type="EMBL" id="BLXT01000624">
    <property type="protein sequence ID" value="GFN78946.1"/>
    <property type="molecule type" value="Genomic_DNA"/>
</dbReference>
<dbReference type="Proteomes" id="UP000735302">
    <property type="component" value="Unassembled WGS sequence"/>
</dbReference>
<organism evidence="1 2">
    <name type="scientific">Plakobranchus ocellatus</name>
    <dbReference type="NCBI Taxonomy" id="259542"/>
    <lineage>
        <taxon>Eukaryota</taxon>
        <taxon>Metazoa</taxon>
        <taxon>Spiralia</taxon>
        <taxon>Lophotrochozoa</taxon>
        <taxon>Mollusca</taxon>
        <taxon>Gastropoda</taxon>
        <taxon>Heterobranchia</taxon>
        <taxon>Euthyneura</taxon>
        <taxon>Panpulmonata</taxon>
        <taxon>Sacoglossa</taxon>
        <taxon>Placobranchoidea</taxon>
        <taxon>Plakobranchidae</taxon>
        <taxon>Plakobranchus</taxon>
    </lineage>
</organism>
<accession>A0AAV3Y836</accession>
<sequence>MCVMTRVFYMPKISILEKIRVTIVYVAALDMRSNGGTEDVGGAGDSDAALRSAGTLMSRVRAPPTAPWPDGGPESLRSACCGMALHRESNSIKSAQLNIYPLTQ</sequence>
<name>A0AAV3Y836_9GAST</name>
<evidence type="ECO:0000313" key="1">
    <source>
        <dbReference type="EMBL" id="GFN78946.1"/>
    </source>
</evidence>
<reference evidence="1 2" key="1">
    <citation type="journal article" date="2021" name="Elife">
        <title>Chloroplast acquisition without the gene transfer in kleptoplastic sea slugs, Plakobranchus ocellatus.</title>
        <authorList>
            <person name="Maeda T."/>
            <person name="Takahashi S."/>
            <person name="Yoshida T."/>
            <person name="Shimamura S."/>
            <person name="Takaki Y."/>
            <person name="Nagai Y."/>
            <person name="Toyoda A."/>
            <person name="Suzuki Y."/>
            <person name="Arimoto A."/>
            <person name="Ishii H."/>
            <person name="Satoh N."/>
            <person name="Nishiyama T."/>
            <person name="Hasebe M."/>
            <person name="Maruyama T."/>
            <person name="Minagawa J."/>
            <person name="Obokata J."/>
            <person name="Shigenobu S."/>
        </authorList>
    </citation>
    <scope>NUCLEOTIDE SEQUENCE [LARGE SCALE GENOMIC DNA]</scope>
</reference>
<evidence type="ECO:0000313" key="2">
    <source>
        <dbReference type="Proteomes" id="UP000735302"/>
    </source>
</evidence>
<proteinExistence type="predicted"/>
<gene>
    <name evidence="1" type="ORF">PoB_000545200</name>
</gene>